<dbReference type="InterPro" id="IPR045851">
    <property type="entry name" value="AMP-bd_C_sf"/>
</dbReference>
<evidence type="ECO:0000256" key="6">
    <source>
        <dbReference type="ARBA" id="ARBA00022990"/>
    </source>
</evidence>
<dbReference type="Gene3D" id="3.30.300.30">
    <property type="match status" value="1"/>
</dbReference>
<proteinExistence type="inferred from homology"/>
<dbReference type="AlphaFoldDB" id="A0A932CLN5"/>
<dbReference type="Pfam" id="PF13193">
    <property type="entry name" value="AMP-binding_C"/>
    <property type="match status" value="1"/>
</dbReference>
<dbReference type="InterPro" id="IPR000873">
    <property type="entry name" value="AMP-dep_synth/lig_dom"/>
</dbReference>
<reference evidence="11" key="1">
    <citation type="submission" date="2020-07" db="EMBL/GenBank/DDBJ databases">
        <title>Huge and variable diversity of episymbiotic CPR bacteria and DPANN archaea in groundwater ecosystems.</title>
        <authorList>
            <person name="He C.Y."/>
            <person name="Keren R."/>
            <person name="Whittaker M."/>
            <person name="Farag I.F."/>
            <person name="Doudna J."/>
            <person name="Cate J.H.D."/>
            <person name="Banfield J.F."/>
        </authorList>
    </citation>
    <scope>NUCLEOTIDE SEQUENCE</scope>
    <source>
        <strain evidence="11">NC_groundwater_672_Ag_B-0.1um_62_36</strain>
    </source>
</reference>
<organism evidence="11 12">
    <name type="scientific">Tectimicrobiota bacterium</name>
    <dbReference type="NCBI Taxonomy" id="2528274"/>
    <lineage>
        <taxon>Bacteria</taxon>
        <taxon>Pseudomonadati</taxon>
        <taxon>Nitrospinota/Tectimicrobiota group</taxon>
        <taxon>Candidatus Tectimicrobiota</taxon>
    </lineage>
</organism>
<protein>
    <recommendedName>
        <fullName evidence="2">acetate--CoA ligase</fullName>
        <ecNumber evidence="2">6.2.1.1</ecNumber>
    </recommendedName>
</protein>
<dbReference type="GO" id="GO:0005524">
    <property type="term" value="F:ATP binding"/>
    <property type="evidence" value="ECO:0007669"/>
    <property type="project" value="UniProtKB-KW"/>
</dbReference>
<dbReference type="EMBL" id="JACPRF010000031">
    <property type="protein sequence ID" value="MBI2875454.1"/>
    <property type="molecule type" value="Genomic_DNA"/>
</dbReference>
<sequence length="667" mass="74266">MGDWVWQPEGDYLERSRIRRFMDRHGISTWQELIRRSVEETAWFWPAIIEDLGVEWFQPYDRLYDDSQGMPWTKWFIGGKINIVHNCLDRHIRDGLGDKVALFWEGDGVDSNRLTYQELFESVNGLAVAMKRAGIQADDVVGMCMPISFEAVIVMFAAMKIGAVCMQVAARSAPQDVVECLRKGETRMLFIQDAYLRAGKRFDMNDTLQAALDGVPTLTHVVAVQRFSTASTREWAEIRAADRRVLDWNAFLASEGATPATETEALDAEHRALILFSSGTTGRSKAIVHTHGGALAQVVKEIGYAFDCHPQDVFYWFTNIGWMMAPWEIIGALFFGASVVLYEGTHLYPTPHRLFELIEKYGITIAGLTPTAMRSLAKLHEDFTLHDLSSLRILGSTGEPLDPETWGWYFWTFGQGRCPIMNISGGTELIGCLLSPLPVMPQKPGTLGGPGLGMDVDLFDEEGKPVRGRPGLLVCKKPFPSMTRGFLGEPERFLQTYFPWGPNLWVHGDRAEVDADGLWYILGRADDLIVSGGVKHDPAKIEAALISFPGLPRVREAAAIGVQDPLKGQRIVGLVVLEGDPQEGTLHELIAALTAHVGRVYDPMGRPEEIHRVSALPKNLAAKIPRGLIRRAYEGEPLGDLSKMDNPQVLDEIARLGRETTGQSREK</sequence>
<feature type="domain" description="Acetyl-coenzyme A synthetase N-terminal" evidence="10">
    <location>
        <begin position="31"/>
        <end position="87"/>
    </location>
</feature>
<name>A0A932CLN5_UNCTE</name>
<dbReference type="InterPro" id="IPR032387">
    <property type="entry name" value="ACAS_N"/>
</dbReference>
<dbReference type="GO" id="GO:0003987">
    <property type="term" value="F:acetate-CoA ligase activity"/>
    <property type="evidence" value="ECO:0007669"/>
    <property type="project" value="UniProtKB-EC"/>
</dbReference>
<keyword evidence="4" id="KW-0547">Nucleotide-binding</keyword>
<evidence type="ECO:0000256" key="2">
    <source>
        <dbReference type="ARBA" id="ARBA00013275"/>
    </source>
</evidence>
<keyword evidence="5" id="KW-0067">ATP-binding</keyword>
<accession>A0A932CLN5</accession>
<dbReference type="GO" id="GO:0006085">
    <property type="term" value="P:acetyl-CoA biosynthetic process"/>
    <property type="evidence" value="ECO:0007669"/>
    <property type="project" value="TreeGrafter"/>
</dbReference>
<dbReference type="PANTHER" id="PTHR24095:SF14">
    <property type="entry name" value="ACETYL-COENZYME A SYNTHETASE 1"/>
    <property type="match status" value="1"/>
</dbReference>
<dbReference type="InterPro" id="IPR042099">
    <property type="entry name" value="ANL_N_sf"/>
</dbReference>
<evidence type="ECO:0000313" key="12">
    <source>
        <dbReference type="Proteomes" id="UP000769766"/>
    </source>
</evidence>
<dbReference type="PANTHER" id="PTHR24095">
    <property type="entry name" value="ACETYL-COENZYME A SYNTHETASE"/>
    <property type="match status" value="1"/>
</dbReference>
<evidence type="ECO:0000256" key="7">
    <source>
        <dbReference type="SAM" id="MobiDB-lite"/>
    </source>
</evidence>
<dbReference type="SUPFAM" id="SSF56801">
    <property type="entry name" value="Acetyl-CoA synthetase-like"/>
    <property type="match status" value="1"/>
</dbReference>
<feature type="domain" description="AMP-dependent synthetase/ligase" evidence="8">
    <location>
        <begin position="97"/>
        <end position="486"/>
    </location>
</feature>
<feature type="compositionally biased region" description="Basic and acidic residues" evidence="7">
    <location>
        <begin position="652"/>
        <end position="667"/>
    </location>
</feature>
<evidence type="ECO:0000313" key="11">
    <source>
        <dbReference type="EMBL" id="MBI2875454.1"/>
    </source>
</evidence>
<dbReference type="Proteomes" id="UP000769766">
    <property type="component" value="Unassembled WGS sequence"/>
</dbReference>
<evidence type="ECO:0000259" key="9">
    <source>
        <dbReference type="Pfam" id="PF13193"/>
    </source>
</evidence>
<evidence type="ECO:0000256" key="1">
    <source>
        <dbReference type="ARBA" id="ARBA00006432"/>
    </source>
</evidence>
<dbReference type="PROSITE" id="PS00455">
    <property type="entry name" value="AMP_BINDING"/>
    <property type="match status" value="1"/>
</dbReference>
<dbReference type="Pfam" id="PF16177">
    <property type="entry name" value="ACAS_N"/>
    <property type="match status" value="1"/>
</dbReference>
<evidence type="ECO:0000259" key="8">
    <source>
        <dbReference type="Pfam" id="PF00501"/>
    </source>
</evidence>
<comment type="caution">
    <text evidence="11">The sequence shown here is derived from an EMBL/GenBank/DDBJ whole genome shotgun (WGS) entry which is preliminary data.</text>
</comment>
<keyword evidence="6" id="KW-0007">Acetylation</keyword>
<comment type="similarity">
    <text evidence="1">Belongs to the ATP-dependent AMP-binding enzyme family.</text>
</comment>
<gene>
    <name evidence="11" type="ORF">HYY20_01075</name>
</gene>
<evidence type="ECO:0000256" key="4">
    <source>
        <dbReference type="ARBA" id="ARBA00022741"/>
    </source>
</evidence>
<feature type="domain" description="AMP-binding enzyme C-terminal" evidence="9">
    <location>
        <begin position="540"/>
        <end position="621"/>
    </location>
</feature>
<dbReference type="EC" id="6.2.1.1" evidence="2"/>
<dbReference type="Gene3D" id="3.40.50.12780">
    <property type="entry name" value="N-terminal domain of ligase-like"/>
    <property type="match status" value="1"/>
</dbReference>
<feature type="region of interest" description="Disordered" evidence="7">
    <location>
        <begin position="640"/>
        <end position="667"/>
    </location>
</feature>
<dbReference type="InterPro" id="IPR020845">
    <property type="entry name" value="AMP-binding_CS"/>
</dbReference>
<evidence type="ECO:0000256" key="3">
    <source>
        <dbReference type="ARBA" id="ARBA00022598"/>
    </source>
</evidence>
<dbReference type="InterPro" id="IPR025110">
    <property type="entry name" value="AMP-bd_C"/>
</dbReference>
<evidence type="ECO:0000259" key="10">
    <source>
        <dbReference type="Pfam" id="PF16177"/>
    </source>
</evidence>
<evidence type="ECO:0000256" key="5">
    <source>
        <dbReference type="ARBA" id="ARBA00022840"/>
    </source>
</evidence>
<dbReference type="Pfam" id="PF00501">
    <property type="entry name" value="AMP-binding"/>
    <property type="match status" value="1"/>
</dbReference>
<keyword evidence="3" id="KW-0436">Ligase</keyword>